<feature type="domain" description="TF-B3" evidence="7">
    <location>
        <begin position="225"/>
        <end position="318"/>
    </location>
</feature>
<evidence type="ECO:0000256" key="2">
    <source>
        <dbReference type="ARBA" id="ARBA00023015"/>
    </source>
</evidence>
<comment type="subcellular location">
    <subcellularLocation>
        <location evidence="1">Nucleus</location>
    </subcellularLocation>
</comment>
<reference evidence="8" key="1">
    <citation type="journal article" date="2014" name="Nat. Commun.">
        <title>The emerging biofuel crop Camelina sativa retains a highly undifferentiated hexaploid genome structure.</title>
        <authorList>
            <person name="Kagale S."/>
            <person name="Koh C."/>
            <person name="Nixon J."/>
            <person name="Bollina V."/>
            <person name="Clarke W.E."/>
            <person name="Tuteja R."/>
            <person name="Spillane C."/>
            <person name="Robinson S.J."/>
            <person name="Links M.G."/>
            <person name="Clarke C."/>
            <person name="Higgins E.E."/>
            <person name="Huebert T."/>
            <person name="Sharpe A.G."/>
            <person name="Parkin I.A."/>
        </authorList>
    </citation>
    <scope>NUCLEOTIDE SEQUENCE [LARGE SCALE GENOMIC DNA]</scope>
    <source>
        <strain evidence="8">cv. DH55</strain>
    </source>
</reference>
<organism evidence="8 9">
    <name type="scientific">Camelina sativa</name>
    <name type="common">False flax</name>
    <name type="synonym">Myagrum sativum</name>
    <dbReference type="NCBI Taxonomy" id="90675"/>
    <lineage>
        <taxon>Eukaryota</taxon>
        <taxon>Viridiplantae</taxon>
        <taxon>Streptophyta</taxon>
        <taxon>Embryophyta</taxon>
        <taxon>Tracheophyta</taxon>
        <taxon>Spermatophyta</taxon>
        <taxon>Magnoliopsida</taxon>
        <taxon>eudicotyledons</taxon>
        <taxon>Gunneridae</taxon>
        <taxon>Pentapetalae</taxon>
        <taxon>rosids</taxon>
        <taxon>malvids</taxon>
        <taxon>Brassicales</taxon>
        <taxon>Brassicaceae</taxon>
        <taxon>Camelineae</taxon>
        <taxon>Camelina</taxon>
    </lineage>
</organism>
<dbReference type="SMART" id="SM01019">
    <property type="entry name" value="B3"/>
    <property type="match status" value="2"/>
</dbReference>
<sequence>MGWNTGFDLIKQERKNLGFFKIFQSADLSSEYMRAFPYNFMSKISKKDFSYKMVIRAQWGKSWNVVVSKNTRYYYIEKRGWDQFVSDNSLGRNEFITFIHKGKMIFNVYIYEQNCMEILIPRNLLSMDSSSGEGQRSYKDVKKENEEMDESPGRVEIKISKKKTEETKTSKKKMLNKKVKNGTERGESSRGVELKAMKKKGEASISSKTKKKRKSKSNKKVIDGVPEFEITIKKSYLKFLAIPKQFVDDHLPQKSKMFTIRHPNGKSWKVLCLVREVRTIFSGGYSKLAREFPISVGDKCNFKLIDTFEFVLDIPKKTREETTHCMII</sequence>
<feature type="compositionally biased region" description="Basic and acidic residues" evidence="6">
    <location>
        <begin position="136"/>
        <end position="169"/>
    </location>
</feature>
<dbReference type="RefSeq" id="XP_010465731.1">
    <property type="nucleotide sequence ID" value="XM_010467429.1"/>
</dbReference>
<evidence type="ECO:0000256" key="1">
    <source>
        <dbReference type="ARBA" id="ARBA00004123"/>
    </source>
</evidence>
<dbReference type="Pfam" id="PF02362">
    <property type="entry name" value="B3"/>
    <property type="match status" value="2"/>
</dbReference>
<protein>
    <submittedName>
        <fullName evidence="9">B3 domain-containing protein At3g17010-like</fullName>
    </submittedName>
</protein>
<dbReference type="CDD" id="cd10017">
    <property type="entry name" value="B3_DNA"/>
    <property type="match status" value="2"/>
</dbReference>
<keyword evidence="2" id="KW-0805">Transcription regulation</keyword>
<evidence type="ECO:0000313" key="9">
    <source>
        <dbReference type="RefSeq" id="XP_010465731.1"/>
    </source>
</evidence>
<feature type="compositionally biased region" description="Basic residues" evidence="6">
    <location>
        <begin position="170"/>
        <end position="180"/>
    </location>
</feature>
<evidence type="ECO:0000256" key="6">
    <source>
        <dbReference type="SAM" id="MobiDB-lite"/>
    </source>
</evidence>
<dbReference type="SUPFAM" id="SSF101936">
    <property type="entry name" value="DNA-binding pseudobarrel domain"/>
    <property type="match status" value="2"/>
</dbReference>
<reference evidence="9" key="2">
    <citation type="submission" date="2025-08" db="UniProtKB">
        <authorList>
            <consortium name="RefSeq"/>
        </authorList>
    </citation>
    <scope>IDENTIFICATION</scope>
    <source>
        <tissue evidence="9">Leaf</tissue>
    </source>
</reference>
<dbReference type="GeneID" id="104746044"/>
<keyword evidence="4" id="KW-0804">Transcription</keyword>
<dbReference type="Gene3D" id="2.40.330.10">
    <property type="entry name" value="DNA-binding pseudobarrel domain"/>
    <property type="match status" value="2"/>
</dbReference>
<dbReference type="PANTHER" id="PTHR31920">
    <property type="entry name" value="B3 DOMAIN-CONTAINING"/>
    <property type="match status" value="1"/>
</dbReference>
<feature type="compositionally biased region" description="Basic residues" evidence="6">
    <location>
        <begin position="208"/>
        <end position="218"/>
    </location>
</feature>
<keyword evidence="8" id="KW-1185">Reference proteome</keyword>
<keyword evidence="3" id="KW-0238">DNA-binding</keyword>
<evidence type="ECO:0000256" key="5">
    <source>
        <dbReference type="ARBA" id="ARBA00023242"/>
    </source>
</evidence>
<feature type="domain" description="TF-B3" evidence="7">
    <location>
        <begin position="19"/>
        <end position="114"/>
    </location>
</feature>
<evidence type="ECO:0000313" key="8">
    <source>
        <dbReference type="Proteomes" id="UP000694864"/>
    </source>
</evidence>
<proteinExistence type="predicted"/>
<name>A0ABM0W4X4_CAMSA</name>
<dbReference type="PROSITE" id="PS50863">
    <property type="entry name" value="B3"/>
    <property type="match status" value="2"/>
</dbReference>
<evidence type="ECO:0000256" key="4">
    <source>
        <dbReference type="ARBA" id="ARBA00023163"/>
    </source>
</evidence>
<dbReference type="PANTHER" id="PTHR31920:SF122">
    <property type="entry name" value="B3 DOMAIN-CONTAINING PROTEIN REM23"/>
    <property type="match status" value="1"/>
</dbReference>
<feature type="region of interest" description="Disordered" evidence="6">
    <location>
        <begin position="128"/>
        <end position="218"/>
    </location>
</feature>
<dbReference type="InterPro" id="IPR003340">
    <property type="entry name" value="B3_DNA-bd"/>
</dbReference>
<evidence type="ECO:0000259" key="7">
    <source>
        <dbReference type="PROSITE" id="PS50863"/>
    </source>
</evidence>
<dbReference type="Proteomes" id="UP000694864">
    <property type="component" value="Chromosome 15"/>
</dbReference>
<accession>A0ABM0W4X4</accession>
<evidence type="ECO:0000256" key="3">
    <source>
        <dbReference type="ARBA" id="ARBA00023125"/>
    </source>
</evidence>
<keyword evidence="5" id="KW-0539">Nucleus</keyword>
<gene>
    <name evidence="9" type="primary">LOC104746044</name>
</gene>
<dbReference type="InterPro" id="IPR015300">
    <property type="entry name" value="DNA-bd_pseudobarrel_sf"/>
</dbReference>
<feature type="compositionally biased region" description="Basic and acidic residues" evidence="6">
    <location>
        <begin position="181"/>
        <end position="202"/>
    </location>
</feature>
<dbReference type="InterPro" id="IPR050655">
    <property type="entry name" value="Plant_B3_domain"/>
</dbReference>